<organism evidence="1 2">
    <name type="scientific">Paraburkholderia sabiae</name>
    <dbReference type="NCBI Taxonomy" id="273251"/>
    <lineage>
        <taxon>Bacteria</taxon>
        <taxon>Pseudomonadati</taxon>
        <taxon>Pseudomonadota</taxon>
        <taxon>Betaproteobacteria</taxon>
        <taxon>Burkholderiales</taxon>
        <taxon>Burkholderiaceae</taxon>
        <taxon>Paraburkholderia</taxon>
    </lineage>
</organism>
<keyword evidence="2" id="KW-1185">Reference proteome</keyword>
<gene>
    <name evidence="1" type="ORF">V4C55_25655</name>
</gene>
<proteinExistence type="predicted"/>
<dbReference type="Proteomes" id="UP001494588">
    <property type="component" value="Unassembled WGS sequence"/>
</dbReference>
<dbReference type="RefSeq" id="WP_201656690.1">
    <property type="nucleotide sequence ID" value="NZ_CAJHCS010000025.1"/>
</dbReference>
<sequence>MIDLAVPENGRSIDVPIGRPNTLIQLVSGPSTQIQTPAGVRWLTAGSPATISTRQMLKNPIHPG</sequence>
<reference evidence="1 2" key="1">
    <citation type="submission" date="2024-01" db="EMBL/GenBank/DDBJ databases">
        <title>The diversity of rhizobia nodulating Mimosa spp. in eleven states of Brazil covering several biomes is determined by host plant, location, and edaphic factors.</title>
        <authorList>
            <person name="Rouws L."/>
            <person name="Barauna A."/>
            <person name="Beukes C."/>
            <person name="De Faria S.M."/>
            <person name="Gross E."/>
            <person name="Dos Reis Junior F.B."/>
            <person name="Simon M."/>
            <person name="Maluk M."/>
            <person name="Odee D.W."/>
            <person name="Kenicer G."/>
            <person name="Young J.P.W."/>
            <person name="Reis V.M."/>
            <person name="Zilli J."/>
            <person name="James E.K."/>
        </authorList>
    </citation>
    <scope>NUCLEOTIDE SEQUENCE [LARGE SCALE GENOMIC DNA]</scope>
    <source>
        <strain evidence="1 2">JPY77</strain>
    </source>
</reference>
<comment type="caution">
    <text evidence="1">The sequence shown here is derived from an EMBL/GenBank/DDBJ whole genome shotgun (WGS) entry which is preliminary data.</text>
</comment>
<dbReference type="EMBL" id="JAZHGC010000023">
    <property type="protein sequence ID" value="MEM5289124.1"/>
    <property type="molecule type" value="Genomic_DNA"/>
</dbReference>
<accession>A0ABU9QI46</accession>
<evidence type="ECO:0000313" key="1">
    <source>
        <dbReference type="EMBL" id="MEM5289124.1"/>
    </source>
</evidence>
<name>A0ABU9QI46_9BURK</name>
<protein>
    <submittedName>
        <fullName evidence="1">Uncharacterized protein</fullName>
    </submittedName>
</protein>
<evidence type="ECO:0000313" key="2">
    <source>
        <dbReference type="Proteomes" id="UP001494588"/>
    </source>
</evidence>